<keyword evidence="2" id="KW-0808">Transferase</keyword>
<dbReference type="Proteomes" id="UP001583193">
    <property type="component" value="Unassembled WGS sequence"/>
</dbReference>
<evidence type="ECO:0000313" key="3">
    <source>
        <dbReference type="Proteomes" id="UP001583193"/>
    </source>
</evidence>
<reference evidence="2 3" key="1">
    <citation type="journal article" date="2024" name="IMA Fungus">
        <title>IMA Genome - F19 : A genome assembly and annotation guide to empower mycologists, including annotated draft genome sequences of Ceratocystis pirilliformis, Diaporthe australafricana, Fusarium ophioides, Paecilomyces lecythidis, and Sporothrix stenoceras.</title>
        <authorList>
            <person name="Aylward J."/>
            <person name="Wilson A.M."/>
            <person name="Visagie C.M."/>
            <person name="Spraker J."/>
            <person name="Barnes I."/>
            <person name="Buitendag C."/>
            <person name="Ceriani C."/>
            <person name="Del Mar Angel L."/>
            <person name="du Plessis D."/>
            <person name="Fuchs T."/>
            <person name="Gasser K."/>
            <person name="Kramer D."/>
            <person name="Li W."/>
            <person name="Munsamy K."/>
            <person name="Piso A."/>
            <person name="Price J.L."/>
            <person name="Sonnekus B."/>
            <person name="Thomas C."/>
            <person name="van der Nest A."/>
            <person name="van Dijk A."/>
            <person name="van Heerden A."/>
            <person name="van Vuuren N."/>
            <person name="Yilmaz N."/>
            <person name="Duong T.A."/>
            <person name="van der Merwe N.A."/>
            <person name="Wingfield M.J."/>
            <person name="Wingfield B.D."/>
        </authorList>
    </citation>
    <scope>NUCLEOTIDE SEQUENCE [LARGE SCALE GENOMIC DNA]</scope>
    <source>
        <strain evidence="2 3">CMW 18167</strain>
    </source>
</reference>
<organism evidence="2 3">
    <name type="scientific">Paecilomyces lecythidis</name>
    <dbReference type="NCBI Taxonomy" id="3004212"/>
    <lineage>
        <taxon>Eukaryota</taxon>
        <taxon>Fungi</taxon>
        <taxon>Dikarya</taxon>
        <taxon>Ascomycota</taxon>
        <taxon>Pezizomycotina</taxon>
        <taxon>Eurotiomycetes</taxon>
        <taxon>Eurotiomycetidae</taxon>
        <taxon>Eurotiales</taxon>
        <taxon>Thermoascaceae</taxon>
        <taxon>Paecilomyces</taxon>
    </lineage>
</organism>
<feature type="region of interest" description="Disordered" evidence="1">
    <location>
        <begin position="118"/>
        <end position="144"/>
    </location>
</feature>
<dbReference type="EMBL" id="JAVDPF010000006">
    <property type="protein sequence ID" value="KAL1882409.1"/>
    <property type="molecule type" value="Genomic_DNA"/>
</dbReference>
<comment type="caution">
    <text evidence="2">The sequence shown here is derived from an EMBL/GenBank/DDBJ whole genome shotgun (WGS) entry which is preliminary data.</text>
</comment>
<keyword evidence="3" id="KW-1185">Reference proteome</keyword>
<feature type="region of interest" description="Disordered" evidence="1">
    <location>
        <begin position="54"/>
        <end position="84"/>
    </location>
</feature>
<protein>
    <submittedName>
        <fullName evidence="2">Telomerase reverse transcriptase</fullName>
        <ecNumber evidence="2">2.7.7.49</ecNumber>
    </submittedName>
</protein>
<name>A0ABR3Y3V7_9EURO</name>
<feature type="region of interest" description="Disordered" evidence="1">
    <location>
        <begin position="1"/>
        <end position="35"/>
    </location>
</feature>
<dbReference type="GO" id="GO:0003964">
    <property type="term" value="F:RNA-directed DNA polymerase activity"/>
    <property type="evidence" value="ECO:0007669"/>
    <property type="project" value="UniProtKB-KW"/>
</dbReference>
<proteinExistence type="predicted"/>
<sequence>MGKKRKRPARQTETPSKRVQVASKPSRDNEATHPVISRYYLRVLTLRQYLLEQLPPSSKSRRRRVASLGRQGSDSDGSREDNIEELTTLLDSTLVGILCETNRKDDQERQKHFAAFTQSQYRSSLTSTDTGPTCPQSETNAAAH</sequence>
<gene>
    <name evidence="2" type="primary">EST2_1</name>
    <name evidence="2" type="ORF">Plec18167_002825</name>
</gene>
<accession>A0ABR3Y3V7</accession>
<evidence type="ECO:0000256" key="1">
    <source>
        <dbReference type="SAM" id="MobiDB-lite"/>
    </source>
</evidence>
<keyword evidence="2" id="KW-0695">RNA-directed DNA polymerase</keyword>
<dbReference type="EC" id="2.7.7.49" evidence="2"/>
<keyword evidence="2" id="KW-0548">Nucleotidyltransferase</keyword>
<evidence type="ECO:0000313" key="2">
    <source>
        <dbReference type="EMBL" id="KAL1882409.1"/>
    </source>
</evidence>